<evidence type="ECO:0000256" key="1">
    <source>
        <dbReference type="SAM" id="Coils"/>
    </source>
</evidence>
<proteinExistence type="predicted"/>
<name>A0AAD1WT68_PELCU</name>
<dbReference type="AlphaFoldDB" id="A0AAD1WT68"/>
<accession>A0AAD1WT68</accession>
<evidence type="ECO:0000313" key="2">
    <source>
        <dbReference type="EMBL" id="CAH2327674.1"/>
    </source>
</evidence>
<protein>
    <submittedName>
        <fullName evidence="2">Uncharacterized protein</fullName>
    </submittedName>
</protein>
<keyword evidence="3" id="KW-1185">Reference proteome</keyword>
<reference evidence="2" key="1">
    <citation type="submission" date="2022-03" db="EMBL/GenBank/DDBJ databases">
        <authorList>
            <person name="Alioto T."/>
            <person name="Alioto T."/>
            <person name="Gomez Garrido J."/>
        </authorList>
    </citation>
    <scope>NUCLEOTIDE SEQUENCE</scope>
</reference>
<organism evidence="2 3">
    <name type="scientific">Pelobates cultripes</name>
    <name type="common">Western spadefoot toad</name>
    <dbReference type="NCBI Taxonomy" id="61616"/>
    <lineage>
        <taxon>Eukaryota</taxon>
        <taxon>Metazoa</taxon>
        <taxon>Chordata</taxon>
        <taxon>Craniata</taxon>
        <taxon>Vertebrata</taxon>
        <taxon>Euteleostomi</taxon>
        <taxon>Amphibia</taxon>
        <taxon>Batrachia</taxon>
        <taxon>Anura</taxon>
        <taxon>Pelobatoidea</taxon>
        <taxon>Pelobatidae</taxon>
        <taxon>Pelobates</taxon>
    </lineage>
</organism>
<feature type="coiled-coil region" evidence="1">
    <location>
        <begin position="56"/>
        <end position="90"/>
    </location>
</feature>
<evidence type="ECO:0000313" key="3">
    <source>
        <dbReference type="Proteomes" id="UP001295444"/>
    </source>
</evidence>
<gene>
    <name evidence="2" type="ORF">PECUL_23A033753</name>
</gene>
<keyword evidence="1" id="KW-0175">Coiled coil</keyword>
<dbReference type="Proteomes" id="UP001295444">
    <property type="component" value="Chromosome 13"/>
</dbReference>
<sequence>MATSDRTEAPLTRTDMQDFLADFKWSVAEELERKLSPIMEAMADLTARTQATETKMEGVQESVHAHTEELQDLRDQLRILEDSNEDLNKRTRWHNIRVRGLPETVSTDLLPDTLTRVFQYLLPDATMTDLLMERAHHALRAPSANTGRYSSATLLPY</sequence>
<dbReference type="EMBL" id="OW240924">
    <property type="protein sequence ID" value="CAH2327674.1"/>
    <property type="molecule type" value="Genomic_DNA"/>
</dbReference>